<evidence type="ECO:0000256" key="5">
    <source>
        <dbReference type="ARBA" id="ARBA00022932"/>
    </source>
</evidence>
<dbReference type="Proteomes" id="UP000031656">
    <property type="component" value="Chromosome"/>
</dbReference>
<dbReference type="Gene3D" id="1.10.8.60">
    <property type="match status" value="1"/>
</dbReference>
<dbReference type="GO" id="GO:0009360">
    <property type="term" value="C:DNA polymerase III complex"/>
    <property type="evidence" value="ECO:0007669"/>
    <property type="project" value="TreeGrafter"/>
</dbReference>
<evidence type="ECO:0000313" key="8">
    <source>
        <dbReference type="EMBL" id="AHK70348.1"/>
    </source>
</evidence>
<reference evidence="8 9" key="1">
    <citation type="journal article" date="2015" name="Appl. Microbiol. Biotechnol.">
        <title>The consequence of an additional NADH dehydrogenase paralog on the growth of Gluconobacter oxydans DSM3504.</title>
        <authorList>
            <person name="Kostner D."/>
            <person name="Luchterhand B."/>
            <person name="Junker A."/>
            <person name="Volland S."/>
            <person name="Daniel R."/>
            <person name="Buchs J."/>
            <person name="Liebl W."/>
            <person name="Ehrenreich A."/>
        </authorList>
    </citation>
    <scope>NUCLEOTIDE SEQUENCE [LARGE SCALE GENOMIC DNA]</scope>
    <source>
        <strain evidence="8">DSM 3504</strain>
    </source>
</reference>
<evidence type="ECO:0000256" key="1">
    <source>
        <dbReference type="ARBA" id="ARBA00012417"/>
    </source>
</evidence>
<dbReference type="GO" id="GO:0003887">
    <property type="term" value="F:DNA-directed DNA polymerase activity"/>
    <property type="evidence" value="ECO:0007669"/>
    <property type="project" value="UniProtKB-KW"/>
</dbReference>
<dbReference type="SUPFAM" id="SSF52540">
    <property type="entry name" value="P-loop containing nucleoside triphosphate hydrolases"/>
    <property type="match status" value="1"/>
</dbReference>
<evidence type="ECO:0000256" key="2">
    <source>
        <dbReference type="ARBA" id="ARBA00022679"/>
    </source>
</evidence>
<dbReference type="AlphaFoldDB" id="A0A067Z1U4"/>
<evidence type="ECO:0000313" key="9">
    <source>
        <dbReference type="Proteomes" id="UP000031656"/>
    </source>
</evidence>
<dbReference type="Gene3D" id="1.20.272.10">
    <property type="match status" value="1"/>
</dbReference>
<comment type="similarity">
    <text evidence="6">Belongs to the DNA polymerase HolA subunit family.</text>
</comment>
<dbReference type="GO" id="GO:0003677">
    <property type="term" value="F:DNA binding"/>
    <property type="evidence" value="ECO:0007669"/>
    <property type="project" value="InterPro"/>
</dbReference>
<dbReference type="KEGG" id="goy:GLS_c04310"/>
<evidence type="ECO:0000256" key="3">
    <source>
        <dbReference type="ARBA" id="ARBA00022695"/>
    </source>
</evidence>
<gene>
    <name evidence="8" type="ORF">GLS_c04310</name>
</gene>
<protein>
    <recommendedName>
        <fullName evidence="1">DNA-directed DNA polymerase</fullName>
        <ecNumber evidence="1">2.7.7.7</ecNumber>
    </recommendedName>
</protein>
<evidence type="ECO:0000256" key="6">
    <source>
        <dbReference type="ARBA" id="ARBA00034754"/>
    </source>
</evidence>
<dbReference type="InterPro" id="IPR027417">
    <property type="entry name" value="P-loop_NTPase"/>
</dbReference>
<dbReference type="HOGENOM" id="CLU_068860_1_0_5"/>
<dbReference type="NCBIfam" id="TIGR01128">
    <property type="entry name" value="holA"/>
    <property type="match status" value="1"/>
</dbReference>
<dbReference type="GO" id="GO:0006261">
    <property type="term" value="P:DNA-templated DNA replication"/>
    <property type="evidence" value="ECO:0007669"/>
    <property type="project" value="TreeGrafter"/>
</dbReference>
<dbReference type="PANTHER" id="PTHR34388:SF1">
    <property type="entry name" value="DNA POLYMERASE III SUBUNIT DELTA"/>
    <property type="match status" value="1"/>
</dbReference>
<sequence>MVKIDARSISRTLADAGSWRAIVLHGEDTGLIRERAAQAVRLVAGTTDDPFQVAQLDRETQDRLEEEATALSLIGGRRVVWVREGQDSLAPLFKRVLETDTETLIVIEAPGITARSKLRALAEAHKQVASIACYPEEGRALSQTVTDALGQAGVTIDRDALSWLMGVLGSDRSGVRGEIEKLVLYAGENGRLDLQAVQDCVGDAGGNSLEDAAFSALCGNRMMADQALERALADGANPVAVARTVLGVLVRLQKVAQGVQDGQGRAESMKALKPPVFFKRTAAFNQALDRWPLAALAAAARETQAFELACKQSASPDMALCRRHIASLCTVRKA</sequence>
<dbReference type="SUPFAM" id="SSF48019">
    <property type="entry name" value="post-AAA+ oligomerization domain-like"/>
    <property type="match status" value="1"/>
</dbReference>
<keyword evidence="5" id="KW-0239">DNA-directed DNA polymerase</keyword>
<keyword evidence="4" id="KW-0235">DNA replication</keyword>
<accession>A0A067Z1U4</accession>
<dbReference type="EMBL" id="CP004373">
    <property type="protein sequence ID" value="AHK70348.1"/>
    <property type="molecule type" value="Genomic_DNA"/>
</dbReference>
<dbReference type="InterPro" id="IPR005790">
    <property type="entry name" value="DNA_polIII_delta"/>
</dbReference>
<organism evidence="8 9">
    <name type="scientific">Gluconobacter oxydans DSM 3504</name>
    <dbReference type="NCBI Taxonomy" id="1288313"/>
    <lineage>
        <taxon>Bacteria</taxon>
        <taxon>Pseudomonadati</taxon>
        <taxon>Pseudomonadota</taxon>
        <taxon>Alphaproteobacteria</taxon>
        <taxon>Acetobacterales</taxon>
        <taxon>Acetobacteraceae</taxon>
        <taxon>Gluconobacter</taxon>
    </lineage>
</organism>
<proteinExistence type="inferred from homology"/>
<keyword evidence="2 8" id="KW-0808">Transferase</keyword>
<dbReference type="InterPro" id="IPR008921">
    <property type="entry name" value="DNA_pol3_clamp-load_cplx_C"/>
</dbReference>
<evidence type="ECO:0000256" key="7">
    <source>
        <dbReference type="ARBA" id="ARBA00049244"/>
    </source>
</evidence>
<dbReference type="EC" id="2.7.7.7" evidence="1"/>
<keyword evidence="3 8" id="KW-0548">Nucleotidyltransferase</keyword>
<evidence type="ECO:0000256" key="4">
    <source>
        <dbReference type="ARBA" id="ARBA00022705"/>
    </source>
</evidence>
<dbReference type="PANTHER" id="PTHR34388">
    <property type="entry name" value="DNA POLYMERASE III SUBUNIT DELTA"/>
    <property type="match status" value="1"/>
</dbReference>
<name>A0A067Z1U4_GLUOY</name>
<comment type="catalytic activity">
    <reaction evidence="7">
        <text>DNA(n) + a 2'-deoxyribonucleoside 5'-triphosphate = DNA(n+1) + diphosphate</text>
        <dbReference type="Rhea" id="RHEA:22508"/>
        <dbReference type="Rhea" id="RHEA-COMP:17339"/>
        <dbReference type="Rhea" id="RHEA-COMP:17340"/>
        <dbReference type="ChEBI" id="CHEBI:33019"/>
        <dbReference type="ChEBI" id="CHEBI:61560"/>
        <dbReference type="ChEBI" id="CHEBI:173112"/>
        <dbReference type="EC" id="2.7.7.7"/>
    </reaction>
</comment>
<dbReference type="Gene3D" id="3.40.50.300">
    <property type="entry name" value="P-loop containing nucleotide triphosphate hydrolases"/>
    <property type="match status" value="1"/>
</dbReference>